<comment type="subcellular location">
    <subcellularLocation>
        <location evidence="1 7">Cell membrane</location>
        <topology evidence="1 7">Multi-pass membrane protein</topology>
    </subcellularLocation>
</comment>
<evidence type="ECO:0000256" key="7">
    <source>
        <dbReference type="HAMAP-Rule" id="MF_00672"/>
    </source>
</evidence>
<feature type="transmembrane region" description="Helical" evidence="7">
    <location>
        <begin position="105"/>
        <end position="124"/>
    </location>
</feature>
<dbReference type="NCBIfam" id="NF003256">
    <property type="entry name" value="PRK04214.1"/>
    <property type="match status" value="1"/>
</dbReference>
<organism evidence="8 9">
    <name type="scientific">Stenotrophomonas chelatiphaga</name>
    <dbReference type="NCBI Taxonomy" id="517011"/>
    <lineage>
        <taxon>Bacteria</taxon>
        <taxon>Pseudomonadati</taxon>
        <taxon>Pseudomonadota</taxon>
        <taxon>Gammaproteobacteria</taxon>
        <taxon>Lysobacterales</taxon>
        <taxon>Lysobacteraceae</taxon>
        <taxon>Stenotrophomonas</taxon>
    </lineage>
</organism>
<keyword evidence="4 7" id="KW-0812">Transmembrane</keyword>
<keyword evidence="2 7" id="KW-1003">Cell membrane</keyword>
<keyword evidence="3" id="KW-0997">Cell inner membrane</keyword>
<name>A0A0R0D6F5_9GAMM</name>
<dbReference type="Pfam" id="PF03631">
    <property type="entry name" value="Virul_fac_BrkB"/>
    <property type="match status" value="1"/>
</dbReference>
<gene>
    <name evidence="8" type="primary">rbn</name>
    <name evidence="8" type="ORF">ABB28_07990</name>
</gene>
<dbReference type="PATRIC" id="fig|517011.3.peg.1262"/>
<dbReference type="GO" id="GO:0005886">
    <property type="term" value="C:plasma membrane"/>
    <property type="evidence" value="ECO:0007669"/>
    <property type="project" value="UniProtKB-SubCell"/>
</dbReference>
<evidence type="ECO:0000313" key="9">
    <source>
        <dbReference type="Proteomes" id="UP000051386"/>
    </source>
</evidence>
<feature type="transmembrane region" description="Helical" evidence="7">
    <location>
        <begin position="218"/>
        <end position="239"/>
    </location>
</feature>
<comment type="caution">
    <text evidence="8">The sequence shown here is derived from an EMBL/GenBank/DDBJ whole genome shotgun (WGS) entry which is preliminary data.</text>
</comment>
<reference evidence="8 9" key="1">
    <citation type="submission" date="2015-05" db="EMBL/GenBank/DDBJ databases">
        <title>Genome sequencing and analysis of members of genus Stenotrophomonas.</title>
        <authorList>
            <person name="Patil P.P."/>
            <person name="Midha S."/>
            <person name="Patil P.B."/>
        </authorList>
    </citation>
    <scope>NUCLEOTIDE SEQUENCE [LARGE SCALE GENOMIC DNA]</scope>
    <source>
        <strain evidence="8 9">DSM 21508</strain>
    </source>
</reference>
<evidence type="ECO:0000313" key="8">
    <source>
        <dbReference type="EMBL" id="KRG74146.1"/>
    </source>
</evidence>
<comment type="similarity">
    <text evidence="7">Belongs to the UPF0761 family.</text>
</comment>
<evidence type="ECO:0000256" key="5">
    <source>
        <dbReference type="ARBA" id="ARBA00022989"/>
    </source>
</evidence>
<evidence type="ECO:0000256" key="4">
    <source>
        <dbReference type="ARBA" id="ARBA00022692"/>
    </source>
</evidence>
<evidence type="ECO:0000256" key="1">
    <source>
        <dbReference type="ARBA" id="ARBA00004651"/>
    </source>
</evidence>
<evidence type="ECO:0000256" key="2">
    <source>
        <dbReference type="ARBA" id="ARBA00022475"/>
    </source>
</evidence>
<dbReference type="HAMAP" id="MF_00672">
    <property type="entry name" value="UPF0761"/>
    <property type="match status" value="1"/>
</dbReference>
<evidence type="ECO:0000256" key="6">
    <source>
        <dbReference type="ARBA" id="ARBA00023136"/>
    </source>
</evidence>
<keyword evidence="6 7" id="KW-0472">Membrane</keyword>
<keyword evidence="9" id="KW-1185">Reference proteome</keyword>
<protein>
    <recommendedName>
        <fullName evidence="7">UPF0761 membrane protein ABB28_07990</fullName>
    </recommendedName>
</protein>
<keyword evidence="5 7" id="KW-1133">Transmembrane helix</keyword>
<dbReference type="PANTHER" id="PTHR30213:SF0">
    <property type="entry name" value="UPF0761 MEMBRANE PROTEIN YIHY"/>
    <property type="match status" value="1"/>
</dbReference>
<dbReference type="InterPro" id="IPR017039">
    <property type="entry name" value="Virul_fac_BrkB"/>
</dbReference>
<evidence type="ECO:0000256" key="3">
    <source>
        <dbReference type="ARBA" id="ARBA00022519"/>
    </source>
</evidence>
<proteinExistence type="inferred from homology"/>
<dbReference type="Proteomes" id="UP000051386">
    <property type="component" value="Unassembled WGS sequence"/>
</dbReference>
<feature type="transmembrane region" description="Helical" evidence="7">
    <location>
        <begin position="189"/>
        <end position="206"/>
    </location>
</feature>
<dbReference type="RefSeq" id="WP_057508122.1">
    <property type="nucleotide sequence ID" value="NZ_DAMBRS010000013.1"/>
</dbReference>
<dbReference type="PANTHER" id="PTHR30213">
    <property type="entry name" value="INNER MEMBRANE PROTEIN YHJD"/>
    <property type="match status" value="1"/>
</dbReference>
<dbReference type="NCBIfam" id="TIGR00765">
    <property type="entry name" value="yihY_not_rbn"/>
    <property type="match status" value="1"/>
</dbReference>
<feature type="transmembrane region" description="Helical" evidence="7">
    <location>
        <begin position="145"/>
        <end position="169"/>
    </location>
</feature>
<dbReference type="EMBL" id="LDJK01000030">
    <property type="protein sequence ID" value="KRG74146.1"/>
    <property type="molecule type" value="Genomic_DNA"/>
</dbReference>
<accession>A0A0R0D6F5</accession>
<feature type="transmembrane region" description="Helical" evidence="7">
    <location>
        <begin position="39"/>
        <end position="65"/>
    </location>
</feature>
<sequence>MEPLNTINLWMERARDRPRAASFGRFLWRRFLDDRLFQAAAALAYTTVFALVPLAIVVFGVLSAFPVFDRWSDQLSDYVFSNFVPSAARAAEGYLRQFSASAGQLTAAGFIALVISLLITLNSVEETFNQIWRVGSSRPKLTRFLVYWTVLTLGAMLAAASLAVSARVFALPLFGTQEGQWLADFSLRLAPVLIEFVCITLVYRVVPHHTVKWKHAVPGAILAAILLELVKWGIGAYLGSFQSYQKLYGTVAFVPILLLWIYLCWVAVLLGASLASSMAAFRYQPVELRLPQGYEFYALLRLLGRFQQARALGKALDEDEILQHEPMMTDSLLQQLLCDMERIALVRRVESGEWMLARDLDQLTLGDLYESTQLRIPVAEQHLPYRQDSLGQAALAALDELRLPLREKLKRRVSDIYPPGDTPR</sequence>
<dbReference type="InterPro" id="IPR023679">
    <property type="entry name" value="UPF0761_bac"/>
</dbReference>
<dbReference type="AlphaFoldDB" id="A0A0R0D6F5"/>
<feature type="transmembrane region" description="Helical" evidence="7">
    <location>
        <begin position="259"/>
        <end position="281"/>
    </location>
</feature>